<organism evidence="3 5">
    <name type="scientific">Pseudomonas cannabina</name>
    <dbReference type="NCBI Taxonomy" id="86840"/>
    <lineage>
        <taxon>Bacteria</taxon>
        <taxon>Pseudomonadati</taxon>
        <taxon>Pseudomonadota</taxon>
        <taxon>Gammaproteobacteria</taxon>
        <taxon>Pseudomonadales</taxon>
        <taxon>Pseudomonadaceae</taxon>
        <taxon>Pseudomonas</taxon>
    </lineage>
</organism>
<reference evidence="4 5" key="1">
    <citation type="submission" date="2018-08" db="EMBL/GenBank/DDBJ databases">
        <title>Recombination of ecologically and evolutionarily significant loci maintains genetic cohesion in the Pseudomonas syringae species complex.</title>
        <authorList>
            <person name="Dillon M."/>
            <person name="Thakur S."/>
            <person name="Almeida R.N.D."/>
            <person name="Weir B.S."/>
            <person name="Guttman D.S."/>
        </authorList>
    </citation>
    <scope>NUCLEOTIDE SEQUENCE [LARGE SCALE GENOMIC DNA]</scope>
    <source>
        <strain evidence="2 4">ICMP 15201</strain>
        <strain evidence="3 5">ICMP 15203</strain>
    </source>
</reference>
<feature type="region of interest" description="Disordered" evidence="1">
    <location>
        <begin position="91"/>
        <end position="115"/>
    </location>
</feature>
<dbReference type="Proteomes" id="UP000269335">
    <property type="component" value="Unassembled WGS sequence"/>
</dbReference>
<dbReference type="AlphaFoldDB" id="A0A3M3S9H9"/>
<evidence type="ECO:0000313" key="2">
    <source>
        <dbReference type="EMBL" id="RMN76331.1"/>
    </source>
</evidence>
<evidence type="ECO:0000313" key="4">
    <source>
        <dbReference type="Proteomes" id="UP000269335"/>
    </source>
</evidence>
<comment type="caution">
    <text evidence="3">The sequence shown here is derived from an EMBL/GenBank/DDBJ whole genome shotgun (WGS) entry which is preliminary data.</text>
</comment>
<evidence type="ECO:0000256" key="1">
    <source>
        <dbReference type="SAM" id="MobiDB-lite"/>
    </source>
</evidence>
<gene>
    <name evidence="3" type="ORF">ALQ51_02595</name>
    <name evidence="2" type="ORF">ALQ53_102715</name>
</gene>
<dbReference type="EMBL" id="RBPH01000265">
    <property type="protein sequence ID" value="RMN76331.1"/>
    <property type="molecule type" value="Genomic_DNA"/>
</dbReference>
<evidence type="ECO:0000313" key="5">
    <source>
        <dbReference type="Proteomes" id="UP000270524"/>
    </source>
</evidence>
<evidence type="ECO:0000313" key="3">
    <source>
        <dbReference type="EMBL" id="RMO05270.1"/>
    </source>
</evidence>
<dbReference type="RefSeq" id="WP_007247717.1">
    <property type="nucleotide sequence ID" value="NZ_CP178532.1"/>
</dbReference>
<protein>
    <submittedName>
        <fullName evidence="3">Uncharacterized protein</fullName>
    </submittedName>
</protein>
<name>A0A3M3S9H9_PSECA</name>
<dbReference type="EMBL" id="RBPJ01000008">
    <property type="protein sequence ID" value="RMO05270.1"/>
    <property type="molecule type" value="Genomic_DNA"/>
</dbReference>
<accession>A0A3M3S9H9</accession>
<dbReference type="Proteomes" id="UP000270524">
    <property type="component" value="Unassembled WGS sequence"/>
</dbReference>
<proteinExistence type="predicted"/>
<dbReference type="GeneID" id="64464592"/>
<sequence>MNRMNRQIVKGDAELMMDAGIFMNTIAALVSDNLTEETCDEGNPFLNGYRLDGLMKGLKLAGSSLCARSENLTEVIEEAETKEEKMAQAALARRQGQDKSLQSNVGAECGTQRAA</sequence>